<evidence type="ECO:0000313" key="2">
    <source>
        <dbReference type="EMBL" id="MBB5220666.1"/>
    </source>
</evidence>
<sequence>MIAAMLPPMLLCETARDGRTDSEHLAIFASQLAALGLPARVDVGAVPERAGLHLQFDFAPLLSDRALRPGDTLALLAADQLNDRTLLRLRRLAGDTGVAVRAFGSFSATQTALGARARLAYVLGSEPELFDLGPGAGRTAPPFGVPPLAPRPRGEAPRVLLVGPDLKDPAQVAALSALAPRRGLRFAVLTDSRTKHDWIATHGHALPVFAYGEALPLTLAGRTDLAVCFSRIEGSFRLQTLVANLLLAGVPLLDGTAGHLNACENDAFVPAPPGIVGLDAFLDAEILPNLHHIGENVLASRAAITARPGRVLAFLGAPPPATAPARPLRKPGPAAGGVVFVPTNGVGLGHARRCTLIAREMAADRPRPVFAAFASCTPLVKAQGFDAMPLIGRSKLHAQSHEHDLGNYLRLRALTAGARTLVFDGGYIFDSIYRTALEPGIAGIWIRRGLWRSEQDNSIALDREKAFDRVIVPEEAFPELNTPYSRGPQVASVGPIVQALHLDETARATFRAELAEHFGRPFERLAVSLLGSGVAGARGSQVQALCGLFERRSDTLHLVVVWPNATLEPAWFGWRNSRIVRTTRAAVLTAAADVTVTAAGYNSFHEVLYNRVPAIFVPQSANFMDDQHARARAAAERGLGALVEAHELMTLERLVGRYLDDGEAEAIRARLAFAQLPEPGARRAAALIEETTYGPDAVELDPVADRQG</sequence>
<dbReference type="EMBL" id="JACHFM010000001">
    <property type="protein sequence ID" value="MBB5220666.1"/>
    <property type="molecule type" value="Genomic_DNA"/>
</dbReference>
<feature type="domain" description="Glycosyl transferase family 28 C-terminal" evidence="1">
    <location>
        <begin position="588"/>
        <end position="658"/>
    </location>
</feature>
<dbReference type="Proteomes" id="UP000549457">
    <property type="component" value="Unassembled WGS sequence"/>
</dbReference>
<dbReference type="SUPFAM" id="SSF53756">
    <property type="entry name" value="UDP-Glycosyltransferase/glycogen phosphorylase"/>
    <property type="match status" value="1"/>
</dbReference>
<comment type="caution">
    <text evidence="2">The sequence shown here is derived from an EMBL/GenBank/DDBJ whole genome shotgun (WGS) entry which is preliminary data.</text>
</comment>
<dbReference type="Pfam" id="PF04101">
    <property type="entry name" value="Glyco_tran_28_C"/>
    <property type="match status" value="1"/>
</dbReference>
<keyword evidence="3" id="KW-1185">Reference proteome</keyword>
<evidence type="ECO:0000313" key="3">
    <source>
        <dbReference type="Proteomes" id="UP000549457"/>
    </source>
</evidence>
<protein>
    <recommendedName>
        <fullName evidence="1">Glycosyl transferase family 28 C-terminal domain-containing protein</fullName>
    </recommendedName>
</protein>
<dbReference type="AlphaFoldDB" id="A0A840SLA7"/>
<gene>
    <name evidence="2" type="ORF">HNP73_000587</name>
</gene>
<dbReference type="InterPro" id="IPR007235">
    <property type="entry name" value="Glyco_trans_28_C"/>
</dbReference>
<dbReference type="Gene3D" id="3.40.50.2000">
    <property type="entry name" value="Glycogen Phosphorylase B"/>
    <property type="match status" value="1"/>
</dbReference>
<dbReference type="GO" id="GO:0016758">
    <property type="term" value="F:hexosyltransferase activity"/>
    <property type="evidence" value="ECO:0007669"/>
    <property type="project" value="InterPro"/>
</dbReference>
<accession>A0A840SLA7</accession>
<organism evidence="2 3">
    <name type="scientific">Amaricoccus macauensis</name>
    <dbReference type="NCBI Taxonomy" id="57001"/>
    <lineage>
        <taxon>Bacteria</taxon>
        <taxon>Pseudomonadati</taxon>
        <taxon>Pseudomonadota</taxon>
        <taxon>Alphaproteobacteria</taxon>
        <taxon>Rhodobacterales</taxon>
        <taxon>Paracoccaceae</taxon>
        <taxon>Amaricoccus</taxon>
    </lineage>
</organism>
<evidence type="ECO:0000259" key="1">
    <source>
        <dbReference type="Pfam" id="PF04101"/>
    </source>
</evidence>
<name>A0A840SLA7_9RHOB</name>
<reference evidence="2 3" key="1">
    <citation type="submission" date="2020-08" db="EMBL/GenBank/DDBJ databases">
        <title>Genomic Encyclopedia of Type Strains, Phase IV (KMG-IV): sequencing the most valuable type-strain genomes for metagenomic binning, comparative biology and taxonomic classification.</title>
        <authorList>
            <person name="Goeker M."/>
        </authorList>
    </citation>
    <scope>NUCLEOTIDE SEQUENCE [LARGE SCALE GENOMIC DNA]</scope>
    <source>
        <strain evidence="2 3">DSM 101730</strain>
    </source>
</reference>
<proteinExistence type="predicted"/>